<dbReference type="EMBL" id="VSWC01000001">
    <property type="protein sequence ID" value="KAA1119247.1"/>
    <property type="molecule type" value="Genomic_DNA"/>
</dbReference>
<evidence type="ECO:0000313" key="4">
    <source>
        <dbReference type="Proteomes" id="UP000324748"/>
    </source>
</evidence>
<comment type="caution">
    <text evidence="3">The sequence shown here is derived from an EMBL/GenBank/DDBJ whole genome shotgun (WGS) entry which is preliminary data.</text>
</comment>
<keyword evidence="2" id="KW-1133">Transmembrane helix</keyword>
<gene>
    <name evidence="3" type="ORF">PGT21_018909</name>
</gene>
<keyword evidence="4" id="KW-1185">Reference proteome</keyword>
<feature type="region of interest" description="Disordered" evidence="1">
    <location>
        <begin position="86"/>
        <end position="106"/>
    </location>
</feature>
<proteinExistence type="predicted"/>
<organism evidence="3 4">
    <name type="scientific">Puccinia graminis f. sp. tritici</name>
    <dbReference type="NCBI Taxonomy" id="56615"/>
    <lineage>
        <taxon>Eukaryota</taxon>
        <taxon>Fungi</taxon>
        <taxon>Dikarya</taxon>
        <taxon>Basidiomycota</taxon>
        <taxon>Pucciniomycotina</taxon>
        <taxon>Pucciniomycetes</taxon>
        <taxon>Pucciniales</taxon>
        <taxon>Pucciniaceae</taxon>
        <taxon>Puccinia</taxon>
    </lineage>
</organism>
<evidence type="ECO:0000256" key="1">
    <source>
        <dbReference type="SAM" id="MobiDB-lite"/>
    </source>
</evidence>
<feature type="region of interest" description="Disordered" evidence="1">
    <location>
        <begin position="161"/>
        <end position="181"/>
    </location>
</feature>
<evidence type="ECO:0000256" key="2">
    <source>
        <dbReference type="SAM" id="Phobius"/>
    </source>
</evidence>
<protein>
    <submittedName>
        <fullName evidence="3">Uncharacterized protein</fullName>
    </submittedName>
</protein>
<dbReference type="AlphaFoldDB" id="A0A5B0R119"/>
<accession>A0A5B0R119</accession>
<keyword evidence="2" id="KW-0812">Transmembrane</keyword>
<dbReference type="Proteomes" id="UP000324748">
    <property type="component" value="Unassembled WGS sequence"/>
</dbReference>
<name>A0A5B0R119_PUCGR</name>
<keyword evidence="2" id="KW-0472">Membrane</keyword>
<reference evidence="3 4" key="1">
    <citation type="submission" date="2019-05" db="EMBL/GenBank/DDBJ databases">
        <title>Emergence of the Ug99 lineage of the wheat stem rust pathogen through somatic hybridization.</title>
        <authorList>
            <person name="Li F."/>
            <person name="Upadhyaya N.M."/>
            <person name="Sperschneider J."/>
            <person name="Matny O."/>
            <person name="Nguyen-Phuc H."/>
            <person name="Mago R."/>
            <person name="Raley C."/>
            <person name="Miller M.E."/>
            <person name="Silverstein K.A.T."/>
            <person name="Henningsen E."/>
            <person name="Hirsch C.D."/>
            <person name="Visser B."/>
            <person name="Pretorius Z.A."/>
            <person name="Steffenson B.J."/>
            <person name="Schwessinger B."/>
            <person name="Dodds P.N."/>
            <person name="Figueroa M."/>
        </authorList>
    </citation>
    <scope>NUCLEOTIDE SEQUENCE [LARGE SCALE GENOMIC DNA]</scope>
    <source>
        <strain evidence="3">21-0</strain>
    </source>
</reference>
<feature type="transmembrane region" description="Helical" evidence="2">
    <location>
        <begin position="127"/>
        <end position="149"/>
    </location>
</feature>
<evidence type="ECO:0000313" key="3">
    <source>
        <dbReference type="EMBL" id="KAA1119247.1"/>
    </source>
</evidence>
<sequence>MDFVRKGDPYRDLHNWWNLHSVETPGDSLVNLDHASASPTTAVQILIQIQMNCDPQVGTLIISTLSCIKAGVLLTSLVDLTGYSSRNPPATQSSSTTRTTNFNNSFQPSLTQSTTSITLFTLDLVKLLQHITVSYPFVVFYIIFLIVVLKARRMTDNLNTSAASKSTNTNQASLTKTTDSKPDMDKINAMILKTAIKAIPMLTQDNYSMWNSRMMNFLELQKLKDTFLKEDEENLTGDDELQARTILTSKLDPSMINFKQLEHYYH</sequence>
<feature type="compositionally biased region" description="Low complexity" evidence="1">
    <location>
        <begin position="91"/>
        <end position="106"/>
    </location>
</feature>
<feature type="compositionally biased region" description="Polar residues" evidence="1">
    <location>
        <begin position="161"/>
        <end position="177"/>
    </location>
</feature>